<dbReference type="RefSeq" id="WP_087628041.1">
    <property type="nucleotide sequence ID" value="NZ_JADKZT010000002.1"/>
</dbReference>
<comment type="caution">
    <text evidence="2">The sequence shown here is derived from an EMBL/GenBank/DDBJ whole genome shotgun (WGS) entry which is preliminary data.</text>
</comment>
<protein>
    <submittedName>
        <fullName evidence="2">Cupin domain-containing protein</fullName>
    </submittedName>
</protein>
<dbReference type="Proteomes" id="UP000286288">
    <property type="component" value="Unassembled WGS sequence"/>
</dbReference>
<evidence type="ECO:0000259" key="1">
    <source>
        <dbReference type="Pfam" id="PF07883"/>
    </source>
</evidence>
<dbReference type="PANTHER" id="PTHR40112:SF1">
    <property type="entry name" value="H2HPP ISOMERASE"/>
    <property type="match status" value="1"/>
</dbReference>
<dbReference type="PIRSF" id="PIRSF029883">
    <property type="entry name" value="KdgF"/>
    <property type="match status" value="1"/>
</dbReference>
<dbReference type="InterPro" id="IPR052535">
    <property type="entry name" value="Bacilysin_H2HPP_isomerase"/>
</dbReference>
<name>A0A415ETT8_ENTCA</name>
<proteinExistence type="predicted"/>
<dbReference type="InterPro" id="IPR025499">
    <property type="entry name" value="KdgF"/>
</dbReference>
<organism evidence="2 3">
    <name type="scientific">Enterococcus casseliflavus</name>
    <name type="common">Enterococcus flavescens</name>
    <dbReference type="NCBI Taxonomy" id="37734"/>
    <lineage>
        <taxon>Bacteria</taxon>
        <taxon>Bacillati</taxon>
        <taxon>Bacillota</taxon>
        <taxon>Bacilli</taxon>
        <taxon>Lactobacillales</taxon>
        <taxon>Enterococcaceae</taxon>
        <taxon>Enterococcus</taxon>
    </lineage>
</organism>
<gene>
    <name evidence="2" type="ORF">DW084_07565</name>
</gene>
<dbReference type="InterPro" id="IPR013096">
    <property type="entry name" value="Cupin_2"/>
</dbReference>
<dbReference type="EMBL" id="QRMZ01000008">
    <property type="protein sequence ID" value="RHK06709.1"/>
    <property type="molecule type" value="Genomic_DNA"/>
</dbReference>
<feature type="domain" description="Cupin type-2" evidence="1">
    <location>
        <begin position="37"/>
        <end position="87"/>
    </location>
</feature>
<evidence type="ECO:0000313" key="3">
    <source>
        <dbReference type="Proteomes" id="UP000286288"/>
    </source>
</evidence>
<dbReference type="InterPro" id="IPR011051">
    <property type="entry name" value="RmlC_Cupin_sf"/>
</dbReference>
<dbReference type="AlphaFoldDB" id="A0A415ETT8"/>
<dbReference type="PANTHER" id="PTHR40112">
    <property type="entry name" value="H2HPP ISOMERASE"/>
    <property type="match status" value="1"/>
</dbReference>
<dbReference type="Pfam" id="PF07883">
    <property type="entry name" value="Cupin_2"/>
    <property type="match status" value="1"/>
</dbReference>
<accession>A0A415ETT8</accession>
<reference evidence="2 3" key="1">
    <citation type="submission" date="2018-08" db="EMBL/GenBank/DDBJ databases">
        <title>A genome reference for cultivated species of the human gut microbiota.</title>
        <authorList>
            <person name="Zou Y."/>
            <person name="Xue W."/>
            <person name="Luo G."/>
        </authorList>
    </citation>
    <scope>NUCLEOTIDE SEQUENCE [LARGE SCALE GENOMIC DNA]</scope>
    <source>
        <strain evidence="2 3">AF48-16</strain>
    </source>
</reference>
<dbReference type="Gene3D" id="2.60.120.10">
    <property type="entry name" value="Jelly Rolls"/>
    <property type="match status" value="1"/>
</dbReference>
<sequence length="108" mass="12281">MTDKDYEKIDEHTARKVLAYGEQLMVVAIAFNGSPETLELHDHPHEQITYVQEGSFEYVIEETTQILHAGESIYVRPHARHGARCISGKGHLIDAFSPIREDYLTKGE</sequence>
<evidence type="ECO:0000313" key="2">
    <source>
        <dbReference type="EMBL" id="RHK06709.1"/>
    </source>
</evidence>
<dbReference type="CDD" id="cd02238">
    <property type="entry name" value="cupin_KdgF"/>
    <property type="match status" value="1"/>
</dbReference>
<dbReference type="InterPro" id="IPR014710">
    <property type="entry name" value="RmlC-like_jellyroll"/>
</dbReference>
<dbReference type="SUPFAM" id="SSF51182">
    <property type="entry name" value="RmlC-like cupins"/>
    <property type="match status" value="1"/>
</dbReference>